<evidence type="ECO:0000256" key="3">
    <source>
        <dbReference type="ARBA" id="ARBA00022837"/>
    </source>
</evidence>
<feature type="compositionally biased region" description="Gly residues" evidence="5">
    <location>
        <begin position="751"/>
        <end position="763"/>
    </location>
</feature>
<proteinExistence type="predicted"/>
<evidence type="ECO:0000256" key="4">
    <source>
        <dbReference type="ARBA" id="ARBA00023065"/>
    </source>
</evidence>
<protein>
    <submittedName>
        <fullName evidence="7">Hemolysin type calcium-binding protein</fullName>
    </submittedName>
    <submittedName>
        <fullName evidence="8">Hemolysin, plasmid</fullName>
    </submittedName>
</protein>
<feature type="domain" description="Calx-beta" evidence="6">
    <location>
        <begin position="226"/>
        <end position="330"/>
    </location>
</feature>
<dbReference type="InterPro" id="IPR003644">
    <property type="entry name" value="Calx_beta"/>
</dbReference>
<accession>A0A1X7A0L8</accession>
<evidence type="ECO:0000313" key="7">
    <source>
        <dbReference type="EMBL" id="PSK81559.1"/>
    </source>
</evidence>
<dbReference type="InterPro" id="IPR051171">
    <property type="entry name" value="CaCA"/>
</dbReference>
<dbReference type="PANTHER" id="PTHR11878">
    <property type="entry name" value="SODIUM/CALCIUM EXCHANGER"/>
    <property type="match status" value="1"/>
</dbReference>
<feature type="domain" description="Calx-beta" evidence="6">
    <location>
        <begin position="463"/>
        <end position="568"/>
    </location>
</feature>
<dbReference type="SUPFAM" id="SSF141072">
    <property type="entry name" value="CalX-like"/>
    <property type="match status" value="6"/>
</dbReference>
<dbReference type="PROSITE" id="PS00330">
    <property type="entry name" value="HEMOLYSIN_CALCIUM"/>
    <property type="match status" value="1"/>
</dbReference>
<dbReference type="GO" id="GO:0030001">
    <property type="term" value="P:metal ion transport"/>
    <property type="evidence" value="ECO:0007669"/>
    <property type="project" value="TreeGrafter"/>
</dbReference>
<dbReference type="Pfam" id="PF03160">
    <property type="entry name" value="Calx-beta"/>
    <property type="match status" value="6"/>
</dbReference>
<organism evidence="8 9">
    <name type="scientific">Limimaricola soesokkakensis</name>
    <dbReference type="NCBI Taxonomy" id="1343159"/>
    <lineage>
        <taxon>Bacteria</taxon>
        <taxon>Pseudomonadati</taxon>
        <taxon>Pseudomonadota</taxon>
        <taxon>Alphaproteobacteria</taxon>
        <taxon>Rhodobacterales</taxon>
        <taxon>Paracoccaceae</taxon>
        <taxon>Limimaricola</taxon>
    </lineage>
</organism>
<dbReference type="Gene3D" id="2.60.40.2030">
    <property type="match status" value="6"/>
</dbReference>
<feature type="domain" description="Calx-beta" evidence="6">
    <location>
        <begin position="596"/>
        <end position="687"/>
    </location>
</feature>
<dbReference type="GO" id="GO:0005509">
    <property type="term" value="F:calcium ion binding"/>
    <property type="evidence" value="ECO:0007669"/>
    <property type="project" value="InterPro"/>
</dbReference>
<feature type="region of interest" description="Disordered" evidence="5">
    <location>
        <begin position="710"/>
        <end position="800"/>
    </location>
</feature>
<dbReference type="InterPro" id="IPR018511">
    <property type="entry name" value="Hemolysin-typ_Ca-bd_CS"/>
</dbReference>
<dbReference type="EMBL" id="FWFY01000013">
    <property type="protein sequence ID" value="SLN67233.1"/>
    <property type="molecule type" value="Genomic_DNA"/>
</dbReference>
<evidence type="ECO:0000313" key="9">
    <source>
        <dbReference type="Proteomes" id="UP000193495"/>
    </source>
</evidence>
<dbReference type="SMART" id="SM00237">
    <property type="entry name" value="Calx_beta"/>
    <property type="match status" value="5"/>
</dbReference>
<dbReference type="GO" id="GO:0016020">
    <property type="term" value="C:membrane"/>
    <property type="evidence" value="ECO:0007669"/>
    <property type="project" value="InterPro"/>
</dbReference>
<dbReference type="SUPFAM" id="SSF51120">
    <property type="entry name" value="beta-Roll"/>
    <property type="match status" value="2"/>
</dbReference>
<evidence type="ECO:0000256" key="2">
    <source>
        <dbReference type="ARBA" id="ARBA00022737"/>
    </source>
</evidence>
<evidence type="ECO:0000256" key="5">
    <source>
        <dbReference type="SAM" id="MobiDB-lite"/>
    </source>
</evidence>
<dbReference type="InterPro" id="IPR011049">
    <property type="entry name" value="Serralysin-like_metalloprot_C"/>
</dbReference>
<dbReference type="InterPro" id="IPR038081">
    <property type="entry name" value="CalX-like_sf"/>
</dbReference>
<sequence length="919" mass="96394">MPFINMTSGNAIESVGSGFGGTVVFTVTLSEPAADQTTVAYRTIAVSSTDALDFRPQNGVLTFAPGERIKTIEFRVQHDNLEEIDESLAIELFNPVGAEFEGNQIVLRQDAFILDDDGAALDRAVSVSSPVLVEGDGGASRARFDVRLSEPSVSTIELSYATRDGSARAGEDYVAQTGTLAFFAGETEKSVFVDLRPDDRSEASEFFHLALSPHQDLGTTGAGLVGTATLLDDDGDGRPVISVEAVNAPESIGSGFGGMVTFALSLSEPAADAVSVQYKSLARSGTEDIDYPDFAGELVFAAGEQRKLVDIRVRHDNDIETDESFGIELFDPVGATLEGGAKVLRENTFIIDDDGVNLGRALVVSSPVIVEGDSAPRSAWFDVLLSQPSSEELVFDYATVDGSATAGDDYVSTSGQLRFAPGQTRASVEVRLTGDGTVEPSEFFHLALSRASGLGQSVAGLVGTARLLDDDGGDRQPVLSLEGADAIESIGSGFGGVVRFTLTLSEPAVDSVTVSYRTSSGSATQDIDFPTVANVVTFAPGETSKEIQIRARHDNDIESDESLSFELFDLDGAIFAGGADRLIGAAFIQDDDGVNLDRAIHVTDVVAVEPGGAKGFAVFELRLSEAFDTVTTLSYRTVDGSAQAGRDYVATAGQVRLLPGQMSAAVNVELLSDLSVETVETFSLLLQEQSLPANLNLAGSVLRGQAELVDDDHRGSGGNDVLRGSRADEGLSGFGGNDRLLGRGGNDRIDGGGGNDRLVGGSGDDTLLGRGGADALKGGSGDDRMIGGTGRDKLIGGNGDDMLSGGKGGDVLRGNGGADTFVFGTGDAGIGRRRQDTIRDLDRAEGDAIDLSAIDGNRRAGGQQELVWIGRDADFTQAGQVRFDTDRSRLEINTDRDRAAEIRIVLNGVDDFGARDLIL</sequence>
<evidence type="ECO:0000259" key="6">
    <source>
        <dbReference type="SMART" id="SM00237"/>
    </source>
</evidence>
<feature type="domain" description="Calx-beta" evidence="6">
    <location>
        <begin position="109"/>
        <end position="212"/>
    </location>
</feature>
<feature type="compositionally biased region" description="Basic and acidic residues" evidence="5">
    <location>
        <begin position="780"/>
        <end position="794"/>
    </location>
</feature>
<dbReference type="InterPro" id="IPR001343">
    <property type="entry name" value="Hemolysn_Ca-bd"/>
</dbReference>
<dbReference type="Proteomes" id="UP000240624">
    <property type="component" value="Unassembled WGS sequence"/>
</dbReference>
<keyword evidence="1" id="KW-0732">Signal</keyword>
<dbReference type="Gene3D" id="2.150.10.10">
    <property type="entry name" value="Serralysin-like metalloprotease, C-terminal"/>
    <property type="match status" value="1"/>
</dbReference>
<gene>
    <name evidence="8" type="primary">hlyA_3</name>
    <name evidence="7" type="ORF">CLV79_11527</name>
    <name evidence="8" type="ORF">LOS8367_03350</name>
</gene>
<keyword evidence="2" id="KW-0677">Repeat</keyword>
<name>A0A1X7A0L8_9RHOB</name>
<reference evidence="8 9" key="1">
    <citation type="submission" date="2017-03" db="EMBL/GenBank/DDBJ databases">
        <authorList>
            <person name="Afonso C.L."/>
            <person name="Miller P.J."/>
            <person name="Scott M.A."/>
            <person name="Spackman E."/>
            <person name="Goraichik I."/>
            <person name="Dimitrov K.M."/>
            <person name="Suarez D.L."/>
            <person name="Swayne D.E."/>
        </authorList>
    </citation>
    <scope>NUCLEOTIDE SEQUENCE [LARGE SCALE GENOMIC DNA]</scope>
    <source>
        <strain evidence="8 9">CECT 8367</strain>
    </source>
</reference>
<evidence type="ECO:0000313" key="10">
    <source>
        <dbReference type="Proteomes" id="UP000240624"/>
    </source>
</evidence>
<dbReference type="Proteomes" id="UP000193495">
    <property type="component" value="Unassembled WGS sequence"/>
</dbReference>
<dbReference type="Pfam" id="PF00353">
    <property type="entry name" value="HemolysinCabind"/>
    <property type="match status" value="2"/>
</dbReference>
<dbReference type="GO" id="GO:0007154">
    <property type="term" value="P:cell communication"/>
    <property type="evidence" value="ECO:0007669"/>
    <property type="project" value="InterPro"/>
</dbReference>
<dbReference type="PRINTS" id="PR00313">
    <property type="entry name" value="CABNDNGRPT"/>
</dbReference>
<dbReference type="EMBL" id="PYGB01000015">
    <property type="protein sequence ID" value="PSK81559.1"/>
    <property type="molecule type" value="Genomic_DNA"/>
</dbReference>
<keyword evidence="10" id="KW-1185">Reference proteome</keyword>
<evidence type="ECO:0000256" key="1">
    <source>
        <dbReference type="ARBA" id="ARBA00022729"/>
    </source>
</evidence>
<dbReference type="AlphaFoldDB" id="A0A1X7A0L8"/>
<reference evidence="7 10" key="2">
    <citation type="submission" date="2018-03" db="EMBL/GenBank/DDBJ databases">
        <title>Genomic Encyclopedia of Archaeal and Bacterial Type Strains, Phase II (KMG-II): from individual species to whole genera.</title>
        <authorList>
            <person name="Goeker M."/>
        </authorList>
    </citation>
    <scope>NUCLEOTIDE SEQUENCE [LARGE SCALE GENOMIC DNA]</scope>
    <source>
        <strain evidence="7 10">DSM 29956</strain>
    </source>
</reference>
<evidence type="ECO:0000313" key="8">
    <source>
        <dbReference type="EMBL" id="SLN67233.1"/>
    </source>
</evidence>
<keyword evidence="3" id="KW-0106">Calcium</keyword>
<feature type="domain" description="Calx-beta" evidence="6">
    <location>
        <begin position="347"/>
        <end position="449"/>
    </location>
</feature>
<keyword evidence="4" id="KW-0406">Ion transport</keyword>
<keyword evidence="4" id="KW-0813">Transport</keyword>
<dbReference type="PANTHER" id="PTHR11878:SF65">
    <property type="entry name" value="NA_CA-EXCHANGE PROTEIN, ISOFORM G"/>
    <property type="match status" value="1"/>
</dbReference>